<dbReference type="EMBL" id="JAEUGD010000004">
    <property type="protein sequence ID" value="MBL6445293.1"/>
    <property type="molecule type" value="Genomic_DNA"/>
</dbReference>
<comment type="similarity">
    <text evidence="2">Belongs to the MoaD family.</text>
</comment>
<dbReference type="PANTHER" id="PTHR33359">
    <property type="entry name" value="MOLYBDOPTERIN SYNTHASE SULFUR CARRIER SUBUNIT"/>
    <property type="match status" value="1"/>
</dbReference>
<dbReference type="SUPFAM" id="SSF54285">
    <property type="entry name" value="MoaD/ThiS"/>
    <property type="match status" value="1"/>
</dbReference>
<evidence type="ECO:0000313" key="5">
    <source>
        <dbReference type="Proteomes" id="UP000614216"/>
    </source>
</evidence>
<keyword evidence="5" id="KW-1185">Reference proteome</keyword>
<gene>
    <name evidence="4" type="ORF">JMN32_03170</name>
</gene>
<evidence type="ECO:0000256" key="3">
    <source>
        <dbReference type="ARBA" id="ARBA00024247"/>
    </source>
</evidence>
<comment type="caution">
    <text evidence="4">The sequence shown here is derived from an EMBL/GenBank/DDBJ whole genome shotgun (WGS) entry which is preliminary data.</text>
</comment>
<organism evidence="4 5">
    <name type="scientific">Fulvivirga marina</name>
    <dbReference type="NCBI Taxonomy" id="2494733"/>
    <lineage>
        <taxon>Bacteria</taxon>
        <taxon>Pseudomonadati</taxon>
        <taxon>Bacteroidota</taxon>
        <taxon>Cytophagia</taxon>
        <taxon>Cytophagales</taxon>
        <taxon>Fulvivirgaceae</taxon>
        <taxon>Fulvivirga</taxon>
    </lineage>
</organism>
<evidence type="ECO:0000256" key="1">
    <source>
        <dbReference type="ARBA" id="ARBA00022741"/>
    </source>
</evidence>
<evidence type="ECO:0000313" key="4">
    <source>
        <dbReference type="EMBL" id="MBL6445293.1"/>
    </source>
</evidence>
<dbReference type="InterPro" id="IPR016155">
    <property type="entry name" value="Mopterin_synth/thiamin_S_b"/>
</dbReference>
<accession>A0A937KCJ3</accession>
<dbReference type="GO" id="GO:1990133">
    <property type="term" value="C:molybdopterin adenylyltransferase complex"/>
    <property type="evidence" value="ECO:0007669"/>
    <property type="project" value="TreeGrafter"/>
</dbReference>
<dbReference type="Proteomes" id="UP000614216">
    <property type="component" value="Unassembled WGS sequence"/>
</dbReference>
<dbReference type="RefSeq" id="WP_202854829.1">
    <property type="nucleotide sequence ID" value="NZ_JAEUGD010000004.1"/>
</dbReference>
<dbReference type="Gene3D" id="3.10.20.30">
    <property type="match status" value="1"/>
</dbReference>
<dbReference type="PANTHER" id="PTHR33359:SF1">
    <property type="entry name" value="MOLYBDOPTERIN SYNTHASE SULFUR CARRIER SUBUNIT"/>
    <property type="match status" value="1"/>
</dbReference>
<name>A0A937KCJ3_9BACT</name>
<dbReference type="GO" id="GO:0000166">
    <property type="term" value="F:nucleotide binding"/>
    <property type="evidence" value="ECO:0007669"/>
    <property type="project" value="UniProtKB-KW"/>
</dbReference>
<dbReference type="GO" id="GO:0006777">
    <property type="term" value="P:Mo-molybdopterin cofactor biosynthetic process"/>
    <property type="evidence" value="ECO:0007669"/>
    <property type="project" value="InterPro"/>
</dbReference>
<sequence>MEVEILAFGITRDIVGGSTFKIFLEREATVSALKELLYQKYPKMKQLRSLMIAVDNEYVDEGLELKGQEEIALIPPVSGG</sequence>
<dbReference type="InterPro" id="IPR003749">
    <property type="entry name" value="ThiS/MoaD-like"/>
</dbReference>
<evidence type="ECO:0000256" key="2">
    <source>
        <dbReference type="ARBA" id="ARBA00024200"/>
    </source>
</evidence>
<keyword evidence="1" id="KW-0547">Nucleotide-binding</keyword>
<proteinExistence type="inferred from homology"/>
<reference evidence="4" key="1">
    <citation type="submission" date="2021-01" db="EMBL/GenBank/DDBJ databases">
        <title>Fulvivirga kasyanovii gen. nov., sp nov., a novel member of the phylum Bacteroidetes isolated from seawater in a mussel farm.</title>
        <authorList>
            <person name="Zhao L.-H."/>
            <person name="Wang Z.-J."/>
        </authorList>
    </citation>
    <scope>NUCLEOTIDE SEQUENCE</scope>
    <source>
        <strain evidence="4">29W222</strain>
    </source>
</reference>
<dbReference type="InterPro" id="IPR044672">
    <property type="entry name" value="MOCS2A"/>
</dbReference>
<dbReference type="AlphaFoldDB" id="A0A937KCJ3"/>
<dbReference type="CDD" id="cd00754">
    <property type="entry name" value="Ubl_MoaD"/>
    <property type="match status" value="1"/>
</dbReference>
<dbReference type="InterPro" id="IPR012675">
    <property type="entry name" value="Beta-grasp_dom_sf"/>
</dbReference>
<dbReference type="Pfam" id="PF02597">
    <property type="entry name" value="ThiS"/>
    <property type="match status" value="1"/>
</dbReference>
<protein>
    <recommendedName>
        <fullName evidence="3">Molybdopterin synthase sulfur carrier subunit</fullName>
    </recommendedName>
</protein>